<dbReference type="AlphaFoldDB" id="A0A0D2B326"/>
<evidence type="ECO:0000313" key="6">
    <source>
        <dbReference type="EMBL" id="KIW13333.1"/>
    </source>
</evidence>
<dbReference type="VEuPathDB" id="FungiDB:PV08_08521"/>
<dbReference type="HOGENOM" id="CLU_063928_2_0_1"/>
<evidence type="ECO:0000313" key="7">
    <source>
        <dbReference type="Proteomes" id="UP000053328"/>
    </source>
</evidence>
<evidence type="ECO:0000256" key="3">
    <source>
        <dbReference type="ARBA" id="ARBA00022989"/>
    </source>
</evidence>
<protein>
    <recommendedName>
        <fullName evidence="8">UbiA prenyltransferase</fullName>
    </recommendedName>
</protein>
<dbReference type="OrthoDB" id="434972at2759"/>
<dbReference type="InterPro" id="IPR000537">
    <property type="entry name" value="UbiA_prenyltransferase"/>
</dbReference>
<evidence type="ECO:0008006" key="8">
    <source>
        <dbReference type="Google" id="ProtNLM"/>
    </source>
</evidence>
<dbReference type="CDD" id="cd13965">
    <property type="entry name" value="PT_UbiA_3"/>
    <property type="match status" value="1"/>
</dbReference>
<dbReference type="PANTHER" id="PTHR42723">
    <property type="entry name" value="CHLOROPHYLL SYNTHASE"/>
    <property type="match status" value="1"/>
</dbReference>
<dbReference type="InterPro" id="IPR050475">
    <property type="entry name" value="Prenyltransferase_related"/>
</dbReference>
<proteinExistence type="predicted"/>
<sequence length="274" mass="30319">MGPGLVFALVASPALSVFGMRDAVLVDLLRRAPLALFWLWINLLPFTIDNQRQPDSIAEDKINKPWRTMPSKRMAPRQARNLVLVLYALAIITSLRIGGLEQCLSLVVVGVWYNDFQGAEGVLPRHLINGFGYRCFNTGALEVVLGGRGIHSPTSSLLVWEAIISATVFTTIHTMDMYDQGGDASRNRKTVPLVVGDNLARWSIVFFMTIWSVVCPAYVGAPPIGFALMVGLGGLISVRYLLFRTVADDKKTFKLWNLFMVGVYSMPLLRVTMG</sequence>
<dbReference type="GeneID" id="27335604"/>
<evidence type="ECO:0000256" key="5">
    <source>
        <dbReference type="SAM" id="Phobius"/>
    </source>
</evidence>
<evidence type="ECO:0000256" key="1">
    <source>
        <dbReference type="ARBA" id="ARBA00004141"/>
    </source>
</evidence>
<feature type="transmembrane region" description="Helical" evidence="5">
    <location>
        <begin position="82"/>
        <end position="113"/>
    </location>
</feature>
<feature type="transmembrane region" description="Helical" evidence="5">
    <location>
        <begin position="225"/>
        <end position="243"/>
    </location>
</feature>
<dbReference type="PANTHER" id="PTHR42723:SF1">
    <property type="entry name" value="CHLOROPHYLL SYNTHASE, CHLOROPLASTIC"/>
    <property type="match status" value="1"/>
</dbReference>
<dbReference type="Proteomes" id="UP000053328">
    <property type="component" value="Unassembled WGS sequence"/>
</dbReference>
<evidence type="ECO:0000256" key="2">
    <source>
        <dbReference type="ARBA" id="ARBA00022692"/>
    </source>
</evidence>
<dbReference type="GO" id="GO:0016765">
    <property type="term" value="F:transferase activity, transferring alkyl or aryl (other than methyl) groups"/>
    <property type="evidence" value="ECO:0007669"/>
    <property type="project" value="InterPro"/>
</dbReference>
<keyword evidence="7" id="KW-1185">Reference proteome</keyword>
<dbReference type="EMBL" id="KN847497">
    <property type="protein sequence ID" value="KIW13333.1"/>
    <property type="molecule type" value="Genomic_DNA"/>
</dbReference>
<gene>
    <name evidence="6" type="ORF">PV08_08521</name>
</gene>
<evidence type="ECO:0000256" key="4">
    <source>
        <dbReference type="ARBA" id="ARBA00023136"/>
    </source>
</evidence>
<comment type="subcellular location">
    <subcellularLocation>
        <location evidence="1">Membrane</location>
        <topology evidence="1">Multi-pass membrane protein</topology>
    </subcellularLocation>
</comment>
<dbReference type="GO" id="GO:0016020">
    <property type="term" value="C:membrane"/>
    <property type="evidence" value="ECO:0007669"/>
    <property type="project" value="UniProtKB-SubCell"/>
</dbReference>
<feature type="transmembrane region" description="Helical" evidence="5">
    <location>
        <begin position="255"/>
        <end position="273"/>
    </location>
</feature>
<organism evidence="6 7">
    <name type="scientific">Exophiala spinifera</name>
    <dbReference type="NCBI Taxonomy" id="91928"/>
    <lineage>
        <taxon>Eukaryota</taxon>
        <taxon>Fungi</taxon>
        <taxon>Dikarya</taxon>
        <taxon>Ascomycota</taxon>
        <taxon>Pezizomycotina</taxon>
        <taxon>Eurotiomycetes</taxon>
        <taxon>Chaetothyriomycetidae</taxon>
        <taxon>Chaetothyriales</taxon>
        <taxon>Herpotrichiellaceae</taxon>
        <taxon>Exophiala</taxon>
    </lineage>
</organism>
<keyword evidence="4 5" id="KW-0472">Membrane</keyword>
<dbReference type="RefSeq" id="XP_016233549.1">
    <property type="nucleotide sequence ID" value="XM_016382846.1"/>
</dbReference>
<feature type="transmembrane region" description="Helical" evidence="5">
    <location>
        <begin position="199"/>
        <end position="219"/>
    </location>
</feature>
<keyword evidence="2 5" id="KW-0812">Transmembrane</keyword>
<name>A0A0D2B326_9EURO</name>
<dbReference type="Pfam" id="PF01040">
    <property type="entry name" value="UbiA"/>
    <property type="match status" value="1"/>
</dbReference>
<dbReference type="STRING" id="91928.A0A0D2B326"/>
<reference evidence="6 7" key="1">
    <citation type="submission" date="2015-01" db="EMBL/GenBank/DDBJ databases">
        <title>The Genome Sequence of Exophiala spinifera CBS89968.</title>
        <authorList>
            <consortium name="The Broad Institute Genomics Platform"/>
            <person name="Cuomo C."/>
            <person name="de Hoog S."/>
            <person name="Gorbushina A."/>
            <person name="Stielow B."/>
            <person name="Teixiera M."/>
            <person name="Abouelleil A."/>
            <person name="Chapman S.B."/>
            <person name="Priest M."/>
            <person name="Young S.K."/>
            <person name="Wortman J."/>
            <person name="Nusbaum C."/>
            <person name="Birren B."/>
        </authorList>
    </citation>
    <scope>NUCLEOTIDE SEQUENCE [LARGE SCALE GENOMIC DNA]</scope>
    <source>
        <strain evidence="6 7">CBS 89968</strain>
    </source>
</reference>
<accession>A0A0D2B326</accession>
<keyword evidence="3 5" id="KW-1133">Transmembrane helix</keyword>